<accession>A0A1M6QPU4</accession>
<dbReference type="EMBL" id="LT670844">
    <property type="protein sequence ID" value="SHK22158.1"/>
    <property type="molecule type" value="Genomic_DNA"/>
</dbReference>
<sequence>MHPQPVCIGSKHTVVTTSTPEITRLSPRNGFNGFLRALPGDEFLFVTVASRITICLSPVGPTHLCEA</sequence>
<protein>
    <submittedName>
        <fullName evidence="1">Uncharacterized protein</fullName>
    </submittedName>
</protein>
<reference evidence="1 2" key="1">
    <citation type="submission" date="2016-11" db="EMBL/GenBank/DDBJ databases">
        <authorList>
            <person name="Jaros S."/>
            <person name="Januszkiewicz K."/>
            <person name="Wedrychowicz H."/>
        </authorList>
    </citation>
    <scope>NUCLEOTIDE SEQUENCE [LARGE SCALE GENOMIC DNA]</scope>
    <source>
        <strain evidence="1 2">GAS499</strain>
    </source>
</reference>
<gene>
    <name evidence="1" type="ORF">SAMN05444159_2741</name>
</gene>
<organism evidence="1 2">
    <name type="scientific">Bradyrhizobium lablabi</name>
    <dbReference type="NCBI Taxonomy" id="722472"/>
    <lineage>
        <taxon>Bacteria</taxon>
        <taxon>Pseudomonadati</taxon>
        <taxon>Pseudomonadota</taxon>
        <taxon>Alphaproteobacteria</taxon>
        <taxon>Hyphomicrobiales</taxon>
        <taxon>Nitrobacteraceae</taxon>
        <taxon>Bradyrhizobium</taxon>
    </lineage>
</organism>
<name>A0A1M6QPU4_9BRAD</name>
<proteinExistence type="predicted"/>
<evidence type="ECO:0000313" key="2">
    <source>
        <dbReference type="Proteomes" id="UP000189935"/>
    </source>
</evidence>
<evidence type="ECO:0000313" key="1">
    <source>
        <dbReference type="EMBL" id="SHK22158.1"/>
    </source>
</evidence>
<dbReference type="AlphaFoldDB" id="A0A1M6QPU4"/>
<dbReference type="Proteomes" id="UP000189935">
    <property type="component" value="Chromosome I"/>
</dbReference>